<reference evidence="2" key="1">
    <citation type="submission" date="2016-10" db="EMBL/GenBank/DDBJ databases">
        <authorList>
            <person name="Varghese N."/>
            <person name="Submissions S."/>
        </authorList>
    </citation>
    <scope>NUCLEOTIDE SEQUENCE [LARGE SCALE GENOMIC DNA]</scope>
    <source>
        <strain evidence="2">CGMCC 1.11012</strain>
    </source>
</reference>
<dbReference type="STRING" id="1174501.SAMN05216192_10969"/>
<sequence>MKQKITAYCLSKRGAGLEQPFGPGSEVIKVGGKMFALIFRGTRDEFRINLKCDPVIAGNLREQLEAVKPGYHMNKKHWNTVIVDGSLSLAEIYDMIDHSYNLVVAELPRSRRDILLEE</sequence>
<dbReference type="RefSeq" id="WP_090714047.1">
    <property type="nucleotide sequence ID" value="NZ_CBCSKY010000011.1"/>
</dbReference>
<dbReference type="PANTHER" id="PTHR35145">
    <property type="entry name" value="CYTOPLASMIC PROTEIN-RELATED"/>
    <property type="match status" value="1"/>
</dbReference>
<dbReference type="SUPFAM" id="SSF142906">
    <property type="entry name" value="YjbR-like"/>
    <property type="match status" value="1"/>
</dbReference>
<dbReference type="Gene3D" id="3.90.1150.30">
    <property type="match status" value="1"/>
</dbReference>
<dbReference type="EMBL" id="FNDX01000009">
    <property type="protein sequence ID" value="SDI86754.1"/>
    <property type="molecule type" value="Genomic_DNA"/>
</dbReference>
<name>A0A1G8P2N5_9BACL</name>
<dbReference type="InterPro" id="IPR007351">
    <property type="entry name" value="YjbR"/>
</dbReference>
<proteinExistence type="predicted"/>
<evidence type="ECO:0000313" key="2">
    <source>
        <dbReference type="Proteomes" id="UP000199050"/>
    </source>
</evidence>
<dbReference type="InterPro" id="IPR038056">
    <property type="entry name" value="YjbR-like_sf"/>
</dbReference>
<dbReference type="GO" id="GO:0003677">
    <property type="term" value="F:DNA binding"/>
    <property type="evidence" value="ECO:0007669"/>
    <property type="project" value="UniProtKB-KW"/>
</dbReference>
<organism evidence="1 2">
    <name type="scientific">Paenibacillus typhae</name>
    <dbReference type="NCBI Taxonomy" id="1174501"/>
    <lineage>
        <taxon>Bacteria</taxon>
        <taxon>Bacillati</taxon>
        <taxon>Bacillota</taxon>
        <taxon>Bacilli</taxon>
        <taxon>Bacillales</taxon>
        <taxon>Paenibacillaceae</taxon>
        <taxon>Paenibacillus</taxon>
    </lineage>
</organism>
<dbReference type="Proteomes" id="UP000199050">
    <property type="component" value="Unassembled WGS sequence"/>
</dbReference>
<dbReference type="Pfam" id="PF04237">
    <property type="entry name" value="YjbR"/>
    <property type="match status" value="1"/>
</dbReference>
<dbReference type="InterPro" id="IPR058532">
    <property type="entry name" value="YjbR/MT2646/Rv2570-like"/>
</dbReference>
<dbReference type="OrthoDB" id="9789813at2"/>
<keyword evidence="1" id="KW-0238">DNA-binding</keyword>
<gene>
    <name evidence="1" type="ORF">SAMN05216192_10969</name>
</gene>
<dbReference type="AlphaFoldDB" id="A0A1G8P2N5"/>
<keyword evidence="2" id="KW-1185">Reference proteome</keyword>
<evidence type="ECO:0000313" key="1">
    <source>
        <dbReference type="EMBL" id="SDI86754.1"/>
    </source>
</evidence>
<dbReference type="PANTHER" id="PTHR35145:SF1">
    <property type="entry name" value="CYTOPLASMIC PROTEIN"/>
    <property type="match status" value="1"/>
</dbReference>
<protein>
    <submittedName>
        <fullName evidence="1">Predicted DNA-binding protein, MmcQ/YjbR family</fullName>
    </submittedName>
</protein>
<accession>A0A1G8P2N5</accession>